<reference evidence="1 2" key="1">
    <citation type="submission" date="2009-01" db="EMBL/GenBank/DDBJ databases">
        <authorList>
            <person name="Fulton L."/>
            <person name="Clifton S."/>
            <person name="Chinwalla A.T."/>
            <person name="Mitreva M."/>
            <person name="Sodergren E."/>
            <person name="Weinstock G."/>
            <person name="Clifton S."/>
            <person name="Dooling D.J."/>
            <person name="Fulton B."/>
            <person name="Minx P."/>
            <person name="Pepin K.H."/>
            <person name="Johnson M."/>
            <person name="Bhonagiri V."/>
            <person name="Nash W.E."/>
            <person name="Mardis E.R."/>
            <person name="Wilson R.K."/>
        </authorList>
    </citation>
    <scope>NUCLEOTIDE SEQUENCE [LARGE SCALE GENOMIC DNA]</scope>
    <source>
        <strain evidence="1 2">ATCC 23834</strain>
    </source>
</reference>
<comment type="caution">
    <text evidence="1">The sequence shown here is derived from an EMBL/GenBank/DDBJ whole genome shotgun (WGS) entry which is preliminary data.</text>
</comment>
<evidence type="ECO:0000313" key="2">
    <source>
        <dbReference type="Proteomes" id="UP000005837"/>
    </source>
</evidence>
<protein>
    <submittedName>
        <fullName evidence="1">Uncharacterized protein</fullName>
    </submittedName>
</protein>
<dbReference type="Proteomes" id="UP000005837">
    <property type="component" value="Unassembled WGS sequence"/>
</dbReference>
<dbReference type="HOGENOM" id="CLU_3199237_0_0_4"/>
<organism evidence="1 2">
    <name type="scientific">Eikenella corrodens ATCC 23834</name>
    <dbReference type="NCBI Taxonomy" id="546274"/>
    <lineage>
        <taxon>Bacteria</taxon>
        <taxon>Pseudomonadati</taxon>
        <taxon>Pseudomonadota</taxon>
        <taxon>Betaproteobacteria</taxon>
        <taxon>Neisseriales</taxon>
        <taxon>Neisseriaceae</taxon>
        <taxon>Eikenella</taxon>
    </lineage>
</organism>
<name>C0DXI4_EIKCO</name>
<gene>
    <name evidence="1" type="ORF">EIKCOROL_02093</name>
</gene>
<accession>C0DXI4</accession>
<evidence type="ECO:0000313" key="1">
    <source>
        <dbReference type="EMBL" id="EEG23165.1"/>
    </source>
</evidence>
<dbReference type="EMBL" id="ACEA01000045">
    <property type="protein sequence ID" value="EEG23165.1"/>
    <property type="molecule type" value="Genomic_DNA"/>
</dbReference>
<proteinExistence type="predicted"/>
<dbReference type="AlphaFoldDB" id="C0DXI4"/>
<sequence>MRLGYSGFAGICQVIGSLQTGKGYLKMKPHNLKLLINSSQRIYFH</sequence>